<dbReference type="Proteomes" id="UP000241167">
    <property type="component" value="Unassembled WGS sequence"/>
</dbReference>
<evidence type="ECO:0000313" key="2">
    <source>
        <dbReference type="EMBL" id="PSJ38152.1"/>
    </source>
</evidence>
<comment type="caution">
    <text evidence="2">The sequence shown here is derived from an EMBL/GenBank/DDBJ whole genome shotgun (WGS) entry which is preliminary data.</text>
</comment>
<name>A0A2P7QJN2_9SPHN</name>
<dbReference type="OrthoDB" id="7392037at2"/>
<feature type="compositionally biased region" description="Basic and acidic residues" evidence="1">
    <location>
        <begin position="12"/>
        <end position="30"/>
    </location>
</feature>
<gene>
    <name evidence="2" type="ORF">C7I55_20590</name>
</gene>
<dbReference type="Pfam" id="PF04325">
    <property type="entry name" value="DUF465"/>
    <property type="match status" value="1"/>
</dbReference>
<dbReference type="EMBL" id="PXYI01000007">
    <property type="protein sequence ID" value="PSJ38152.1"/>
    <property type="molecule type" value="Genomic_DNA"/>
</dbReference>
<reference evidence="2 3" key="1">
    <citation type="submission" date="2018-03" db="EMBL/GenBank/DDBJ databases">
        <title>The draft genome of Sphingosinicella sp. GL-C-18.</title>
        <authorList>
            <person name="Liu L."/>
            <person name="Li L."/>
            <person name="Liang L."/>
            <person name="Zhang X."/>
            <person name="Wang T."/>
        </authorList>
    </citation>
    <scope>NUCLEOTIDE SEQUENCE [LARGE SCALE GENOMIC DNA]</scope>
    <source>
        <strain evidence="2 3">GL-C-18</strain>
    </source>
</reference>
<accession>A0A2P7QJN2</accession>
<dbReference type="InterPro" id="IPR007420">
    <property type="entry name" value="DUF465"/>
</dbReference>
<keyword evidence="3" id="KW-1185">Reference proteome</keyword>
<dbReference type="AlphaFoldDB" id="A0A2P7QJN2"/>
<dbReference type="InterPro" id="IPR038444">
    <property type="entry name" value="DUF465_sf"/>
</dbReference>
<organism evidence="2 3">
    <name type="scientific">Allosphingosinicella deserti</name>
    <dbReference type="NCBI Taxonomy" id="2116704"/>
    <lineage>
        <taxon>Bacteria</taxon>
        <taxon>Pseudomonadati</taxon>
        <taxon>Pseudomonadota</taxon>
        <taxon>Alphaproteobacteria</taxon>
        <taxon>Sphingomonadales</taxon>
        <taxon>Sphingomonadaceae</taxon>
        <taxon>Allosphingosinicella</taxon>
    </lineage>
</organism>
<evidence type="ECO:0000256" key="1">
    <source>
        <dbReference type="SAM" id="MobiDB-lite"/>
    </source>
</evidence>
<protein>
    <submittedName>
        <fullName evidence="2">DUF465 domain-containing protein</fullName>
    </submittedName>
</protein>
<evidence type="ECO:0000313" key="3">
    <source>
        <dbReference type="Proteomes" id="UP000241167"/>
    </source>
</evidence>
<feature type="compositionally biased region" description="Polar residues" evidence="1">
    <location>
        <begin position="1"/>
        <end position="10"/>
    </location>
</feature>
<sequence>MQQAHISALQNKHADIEARITEESQRPRPDEAALARLKKEKLRVKEAIAGLH</sequence>
<dbReference type="Gene3D" id="6.10.280.50">
    <property type="match status" value="1"/>
</dbReference>
<proteinExistence type="predicted"/>
<feature type="region of interest" description="Disordered" evidence="1">
    <location>
        <begin position="1"/>
        <end position="30"/>
    </location>
</feature>